<evidence type="ECO:0000313" key="1">
    <source>
        <dbReference type="EMBL" id="GDY42620.1"/>
    </source>
</evidence>
<reference evidence="1 2" key="1">
    <citation type="journal article" date="2020" name="Int. J. Syst. Evol. Microbiol.">
        <title>Reclassification of Streptomyces castelarensis and Streptomyces sporoclivatus as later heterotypic synonyms of Streptomyces antimycoticus.</title>
        <authorList>
            <person name="Komaki H."/>
            <person name="Tamura T."/>
        </authorList>
    </citation>
    <scope>NUCLEOTIDE SEQUENCE [LARGE SCALE GENOMIC DNA]</scope>
    <source>
        <strain evidence="1 2">NBRC 12839</strain>
    </source>
</reference>
<name>A0A4D4K6L3_9ACTN</name>
<proteinExistence type="predicted"/>
<evidence type="ECO:0000313" key="2">
    <source>
        <dbReference type="Proteomes" id="UP000299290"/>
    </source>
</evidence>
<protein>
    <submittedName>
        <fullName evidence="1">Uncharacterized protein</fullName>
    </submittedName>
</protein>
<dbReference type="EMBL" id="BJHV01000001">
    <property type="protein sequence ID" value="GDY42620.1"/>
    <property type="molecule type" value="Genomic_DNA"/>
</dbReference>
<dbReference type="AlphaFoldDB" id="A0A4D4K6L3"/>
<comment type="caution">
    <text evidence="1">The sequence shown here is derived from an EMBL/GenBank/DDBJ whole genome shotgun (WGS) entry which is preliminary data.</text>
</comment>
<keyword evidence="2" id="KW-1185">Reference proteome</keyword>
<dbReference type="Proteomes" id="UP000299290">
    <property type="component" value="Unassembled WGS sequence"/>
</dbReference>
<gene>
    <name evidence="1" type="ORF">SANT12839_035020</name>
</gene>
<accession>A0A4D4K6L3</accession>
<dbReference type="RefSeq" id="WP_137965703.1">
    <property type="nucleotide sequence ID" value="NZ_BJHV01000001.1"/>
</dbReference>
<organism evidence="1 2">
    <name type="scientific">Streptomyces antimycoticus</name>
    <dbReference type="NCBI Taxonomy" id="68175"/>
    <lineage>
        <taxon>Bacteria</taxon>
        <taxon>Bacillati</taxon>
        <taxon>Actinomycetota</taxon>
        <taxon>Actinomycetes</taxon>
        <taxon>Kitasatosporales</taxon>
        <taxon>Streptomycetaceae</taxon>
        <taxon>Streptomyces</taxon>
        <taxon>Streptomyces violaceusniger group</taxon>
    </lineage>
</organism>
<sequence length="199" mass="22527">MFEERLAAFSRERLDGHPIPDDLRTMLVAQWENRTEFRSLLDLRFFASDQLHPLLDTSYLSEAERADPEMQAINAGAAEMAKYVKLVAEGGKGWIGYWLHPDEPTDRPWPVIELDTEFSYWSMAGSTLAEACAADRAHYEDEPDEARSAFSQLSARLAELGLPLSGEDYDDLYDPEGIVDPEELMEELIDAERAKRGIA</sequence>